<feature type="transmembrane region" description="Helical" evidence="1">
    <location>
        <begin position="79"/>
        <end position="100"/>
    </location>
</feature>
<evidence type="ECO:0000313" key="3">
    <source>
        <dbReference type="EMBL" id="KWF56212.1"/>
    </source>
</evidence>
<dbReference type="PANTHER" id="PTHR23028">
    <property type="entry name" value="ACETYLTRANSFERASE"/>
    <property type="match status" value="1"/>
</dbReference>
<evidence type="ECO:0000256" key="1">
    <source>
        <dbReference type="SAM" id="Phobius"/>
    </source>
</evidence>
<dbReference type="Pfam" id="PF01757">
    <property type="entry name" value="Acyl_transf_3"/>
    <property type="match status" value="1"/>
</dbReference>
<dbReference type="GO" id="GO:0016747">
    <property type="term" value="F:acyltransferase activity, transferring groups other than amino-acyl groups"/>
    <property type="evidence" value="ECO:0007669"/>
    <property type="project" value="InterPro"/>
</dbReference>
<keyword evidence="1" id="KW-1133">Transmembrane helix</keyword>
<reference evidence="3 4" key="1">
    <citation type="submission" date="2015-11" db="EMBL/GenBank/DDBJ databases">
        <title>Expanding the genomic diversity of Burkholderia species for the development of highly accurate diagnostics.</title>
        <authorList>
            <person name="Sahl J."/>
            <person name="Keim P."/>
            <person name="Wagner D."/>
        </authorList>
    </citation>
    <scope>NUCLEOTIDE SEQUENCE [LARGE SCALE GENOMIC DNA]</scope>
    <source>
        <strain evidence="3 4">MSMB378WGS</strain>
    </source>
</reference>
<dbReference type="Proteomes" id="UP000063236">
    <property type="component" value="Unassembled WGS sequence"/>
</dbReference>
<evidence type="ECO:0000259" key="2">
    <source>
        <dbReference type="Pfam" id="PF01757"/>
    </source>
</evidence>
<sequence length="390" mass="42745">MKGDASIKSFEGLRGIAALAVAIYHFNGFLRPNTIVDSFYLLVDLFFILSGFVIYRAYDNQLSSWPKLAKFVVRRIGRLYPLHIFSACFFVGVTCGSRVLKTIVAHIGLGAVLSAPGADVVTFPGLPEIMTNLLLLQGIGPLAKYEINGPSWSISTEFYSYLILALGVYLLAARARLLAFAIIALSGLALSVYGSLYVDHCTQAGHCLDSHLAYAFPRCVGSFFLGVFAERLATLIERVPERCVSVTQVAASGMAIIVMWQSINMPGLAFAAMPLFFVVVLTLSGDRGPLARMLQMPVCQSLGRISYSVYLIHAPLVFVGHFTLKPISIVVKICILLGYIAIVLLISTQTYRFIEAPARDATRRWSARRFNNLPTRTEADSDSLQQATKP</sequence>
<dbReference type="EMBL" id="LPJV01000018">
    <property type="protein sequence ID" value="KWF56212.1"/>
    <property type="molecule type" value="Genomic_DNA"/>
</dbReference>
<dbReference type="GO" id="GO:0000271">
    <property type="term" value="P:polysaccharide biosynthetic process"/>
    <property type="evidence" value="ECO:0007669"/>
    <property type="project" value="TreeGrafter"/>
</dbReference>
<feature type="transmembrane region" description="Helical" evidence="1">
    <location>
        <begin position="329"/>
        <end position="354"/>
    </location>
</feature>
<name>A0AAW3PJ65_9BURK</name>
<gene>
    <name evidence="3" type="ORF">WL88_11800</name>
</gene>
<keyword evidence="1" id="KW-0812">Transmembrane</keyword>
<feature type="transmembrane region" description="Helical" evidence="1">
    <location>
        <begin position="267"/>
        <end position="284"/>
    </location>
</feature>
<feature type="transmembrane region" description="Helical" evidence="1">
    <location>
        <begin position="12"/>
        <end position="27"/>
    </location>
</feature>
<feature type="domain" description="Acyltransferase 3" evidence="2">
    <location>
        <begin position="8"/>
        <end position="347"/>
    </location>
</feature>
<dbReference type="InterPro" id="IPR002656">
    <property type="entry name" value="Acyl_transf_3_dom"/>
</dbReference>
<comment type="caution">
    <text evidence="3">The sequence shown here is derived from an EMBL/GenBank/DDBJ whole genome shotgun (WGS) entry which is preliminary data.</text>
</comment>
<dbReference type="InterPro" id="IPR050879">
    <property type="entry name" value="Acyltransferase_3"/>
</dbReference>
<feature type="transmembrane region" description="Helical" evidence="1">
    <location>
        <begin position="305"/>
        <end position="323"/>
    </location>
</feature>
<dbReference type="AlphaFoldDB" id="A0AAW3PJ65"/>
<feature type="transmembrane region" description="Helical" evidence="1">
    <location>
        <begin position="177"/>
        <end position="195"/>
    </location>
</feature>
<protein>
    <recommendedName>
        <fullName evidence="2">Acyltransferase 3 domain-containing protein</fullName>
    </recommendedName>
</protein>
<dbReference type="GO" id="GO:0016020">
    <property type="term" value="C:membrane"/>
    <property type="evidence" value="ECO:0007669"/>
    <property type="project" value="TreeGrafter"/>
</dbReference>
<feature type="transmembrane region" description="Helical" evidence="1">
    <location>
        <begin position="152"/>
        <end position="172"/>
    </location>
</feature>
<evidence type="ECO:0000313" key="4">
    <source>
        <dbReference type="Proteomes" id="UP000063236"/>
    </source>
</evidence>
<proteinExistence type="predicted"/>
<dbReference type="PANTHER" id="PTHR23028:SF131">
    <property type="entry name" value="BLR2367 PROTEIN"/>
    <property type="match status" value="1"/>
</dbReference>
<organism evidence="3 4">
    <name type="scientific">Burkholderia diffusa</name>
    <dbReference type="NCBI Taxonomy" id="488732"/>
    <lineage>
        <taxon>Bacteria</taxon>
        <taxon>Pseudomonadati</taxon>
        <taxon>Pseudomonadota</taxon>
        <taxon>Betaproteobacteria</taxon>
        <taxon>Burkholderiales</taxon>
        <taxon>Burkholderiaceae</taxon>
        <taxon>Burkholderia</taxon>
        <taxon>Burkholderia cepacia complex</taxon>
    </lineage>
</organism>
<feature type="transmembrane region" description="Helical" evidence="1">
    <location>
        <begin position="39"/>
        <end position="58"/>
    </location>
</feature>
<accession>A0AAW3PJ65</accession>
<keyword evidence="1" id="KW-0472">Membrane</keyword>